<dbReference type="Pfam" id="PF05056">
    <property type="entry name" value="DUF674"/>
    <property type="match status" value="2"/>
</dbReference>
<dbReference type="AlphaFoldDB" id="A0A445JWS4"/>
<dbReference type="Proteomes" id="UP000289340">
    <property type="component" value="Chromosome 7"/>
</dbReference>
<accession>A0A445JWS4</accession>
<evidence type="ECO:0000313" key="2">
    <source>
        <dbReference type="Proteomes" id="UP000289340"/>
    </source>
</evidence>
<keyword evidence="2" id="KW-1185">Reference proteome</keyword>
<protein>
    <recommendedName>
        <fullName evidence="3">DUF674 domain-containing protein</fullName>
    </recommendedName>
</protein>
<dbReference type="PANTHER" id="PTHR33103">
    <property type="entry name" value="OS01G0153900 PROTEIN"/>
    <property type="match status" value="1"/>
</dbReference>
<dbReference type="InterPro" id="IPR007750">
    <property type="entry name" value="DUF674"/>
</dbReference>
<gene>
    <name evidence="1" type="ORF">D0Y65_017840</name>
</gene>
<comment type="caution">
    <text evidence="1">The sequence shown here is derived from an EMBL/GenBank/DDBJ whole genome shotgun (WGS) entry which is preliminary data.</text>
</comment>
<reference evidence="1 2" key="1">
    <citation type="submission" date="2018-09" db="EMBL/GenBank/DDBJ databases">
        <title>A high-quality reference genome of wild soybean provides a powerful tool to mine soybean genomes.</title>
        <authorList>
            <person name="Xie M."/>
            <person name="Chung C.Y.L."/>
            <person name="Li M.-W."/>
            <person name="Wong F.-L."/>
            <person name="Chan T.-F."/>
            <person name="Lam H.-M."/>
        </authorList>
    </citation>
    <scope>NUCLEOTIDE SEQUENCE [LARGE SCALE GENOMIC DNA]</scope>
    <source>
        <strain evidence="2">cv. W05</strain>
        <tissue evidence="1">Hypocotyl of etiolated seedlings</tissue>
    </source>
</reference>
<feature type="non-terminal residue" evidence="1">
    <location>
        <position position="334"/>
    </location>
</feature>
<sequence>MEDYCQQLKLNIDDTEPKNYYFCENWSKCTIKPSLLSTFRNQRCSCGKLMNRVVGSSDKLNLENGFVKETASFIVSDDLYITPNGFGSSINLFQKLGIEDMEAVEERTVDISKKEVVDLLKFSLISMTPVSDLILRKEQYLSNINPKNQNQFQFGKILSEGRQMVVKIQIRKSNRKILFAEAEEEFVDFLFSFLTFPLGRVLHMLEGFSSQPDITNWGRKFAFYLFILWKSFNIVDPKSSIGESSSLLRFLKGPAMYMVTDNLVVTPMSYIYAVSYLNSLKVPFSDLEERVITIGVKEGLGILKALLTSAFALINDLKHLIKTTKGENESITSV</sequence>
<evidence type="ECO:0000313" key="1">
    <source>
        <dbReference type="EMBL" id="RZC02909.1"/>
    </source>
</evidence>
<proteinExistence type="predicted"/>
<name>A0A445JWS4_GLYSO</name>
<evidence type="ECO:0008006" key="3">
    <source>
        <dbReference type="Google" id="ProtNLM"/>
    </source>
</evidence>
<dbReference type="EMBL" id="QZWG01000007">
    <property type="protein sequence ID" value="RZC02909.1"/>
    <property type="molecule type" value="Genomic_DNA"/>
</dbReference>
<dbReference type="PANTHER" id="PTHR33103:SF27">
    <property type="entry name" value="OS04G0594700 PROTEIN"/>
    <property type="match status" value="1"/>
</dbReference>
<organism evidence="1 2">
    <name type="scientific">Glycine soja</name>
    <name type="common">Wild soybean</name>
    <dbReference type="NCBI Taxonomy" id="3848"/>
    <lineage>
        <taxon>Eukaryota</taxon>
        <taxon>Viridiplantae</taxon>
        <taxon>Streptophyta</taxon>
        <taxon>Embryophyta</taxon>
        <taxon>Tracheophyta</taxon>
        <taxon>Spermatophyta</taxon>
        <taxon>Magnoliopsida</taxon>
        <taxon>eudicotyledons</taxon>
        <taxon>Gunneridae</taxon>
        <taxon>Pentapetalae</taxon>
        <taxon>rosids</taxon>
        <taxon>fabids</taxon>
        <taxon>Fabales</taxon>
        <taxon>Fabaceae</taxon>
        <taxon>Papilionoideae</taxon>
        <taxon>50 kb inversion clade</taxon>
        <taxon>NPAAA clade</taxon>
        <taxon>indigoferoid/millettioid clade</taxon>
        <taxon>Phaseoleae</taxon>
        <taxon>Glycine</taxon>
        <taxon>Glycine subgen. Soja</taxon>
    </lineage>
</organism>